<keyword evidence="1" id="KW-0472">Membrane</keyword>
<feature type="transmembrane region" description="Helical" evidence="1">
    <location>
        <begin position="99"/>
        <end position="117"/>
    </location>
</feature>
<sequence>MLFMDILLSSLMSIFLAMLPMGFNFDKSFLIIVQFAVGGSSQLAGFFFAVCVSFNCIQLATWLLLVYGVSRVVITSVSITFQSNCFVPCMNVMSAHTSFTFLLTFSLCFSLATAAALPQLNVTLPVDKVKFGITTHPRNLTFMKYGDALTTLAQVVFPPGDTNNMTFEIFLFGEEPFAVELVDFRVLSVGSCLTMSAGTMKNINDAVIRKTHTNATCYETAFMFLGSSTNDAACVDDLNLDEVSLTFTYSVLMSKSEFTGYNNSNFSLVCGSAYMNYARIWIVAETLVLHYADEAYSNSSSAEMSHDIILPDSFPIGLTSAIVVNAYIPDLYFNLTVDLFIPTNVSMSDDLLTMCDVSIVDVGDNFQFFDRQPVRRSRHLSPSKLTTEQLIVQYPNIINFGYDPSAAETSLDNLIALQFCIPVSDNAELIGETASIGAAIYLGNSFLVADIPLNITDRPPSEKMSKNPNISSYTSSDSIGPQEVLTYTVMMDIPRKTNYHYKAESLVLFDTNNPKLQVCGANIIEHGANLPCFGGQTTTTTYRRHSADYVNHLQKDLGYIANVGSVNDTSADSLKVELYYSLTDGYVPDPNTDANTSNVVVGIQVGEDSIWVILKQLNITEVPGGNNTLSYGKSLQDLLTFSVSKSADSVSVGEQFTIWLHMYVHPGLKLSNFTIDVSTNTSLDAVLLELTGFKVVSVGSSIPCLFDSSFQKNLKYIQSTNSGFNDKAEAQLDSITSVGQADDDQLFNQTARNLVTFEVNFTVISAPKYISNVKAESYYNVMTGTEQVWDGESSIEVDYIPKAHPQLVLENHTSVEVGQLLLYPVKVQLSGKGPTTYNMSLTGVNDVLSLCHVRLSSQPPGISMVTLGTTENQLISTANFTYNPGTGSSNSYTSLELTFYIKDSVREVNREDSVQLLLEYDGYTILQDVTVSTIQQITPSAPTSLISSHLERLRIDATEVSNSLYFMPGEAIRIRFTVEFDRDYSDYYSDNITIRLSSPTNKPYHLCSIQSFKLASYDEEAFPCVLPNDIDQVITNADMVEGNVNSAIDLNLGFVCLSPPVNSTQTKFKMVFEGFANARRSFFTTATALLEATFHAAKGSASKSVLNLTRVLDPLAYNGLTNITGHDLAMSSSTMNNSVAINEYFTVDMNFFIPLRSNVYVEISLSQPDSSFQYSDSIQVVSAGANVAGVYEQELELQAIAYINRTQQIGSAAAVMGVVTSPGTQLSRTEANDVTVKLKMMLVDSAHTTNQSEHSFTIDILYNGGRWKLSHTVNVTALRTGTEQPHLSIAANSDCSSPLTNGDVFNINFDIKHMENSTAVATNVTVTILLTPFLEFSSITEFRQNIRSSDSPRVEIQKSIRFIIPELTMFESLSVMVELKVVPVVNKFIPLNSVHIPWVLTYDTYQRPNNLYTGAVAPMSHVTCNISVTGSKPFEGCANVEALGMAANRIKSSQILALPVAPGHDVGDLRPPRKMKFGERKPYAKYNQHRYVEIDLLALHYVQSIVIGSNTPFFDALVHTSKDGKTWTSAIPVSGLTYTSEKPIAVKRLARHVKVIFSSPPSLEINMEMFGCLQESKYRTAFTKPKEFQHAPRQVLASETELYICDSKPEKGFPPTCLVKSLITNTWSDMDPRIQNLIGLNSDVGYAFGLTKSGKYMMTRNGGNLWTNISPKLYQSVSNVQLASLTQIFI</sequence>
<reference evidence="2" key="1">
    <citation type="submission" date="2020-06" db="EMBL/GenBank/DDBJ databases">
        <title>Draft genome of Bugula neritina, a colonial animal packing powerful symbionts and potential medicines.</title>
        <authorList>
            <person name="Rayko M."/>
        </authorList>
    </citation>
    <scope>NUCLEOTIDE SEQUENCE [LARGE SCALE GENOMIC DNA]</scope>
    <source>
        <strain evidence="2">Kwan_BN1</strain>
    </source>
</reference>
<evidence type="ECO:0000313" key="3">
    <source>
        <dbReference type="Proteomes" id="UP000593567"/>
    </source>
</evidence>
<accession>A0A7J7JIJ4</accession>
<evidence type="ECO:0000313" key="2">
    <source>
        <dbReference type="EMBL" id="KAF6026142.1"/>
    </source>
</evidence>
<dbReference type="InterPro" id="IPR008979">
    <property type="entry name" value="Galactose-bd-like_sf"/>
</dbReference>
<proteinExistence type="predicted"/>
<gene>
    <name evidence="2" type="ORF">EB796_015550</name>
</gene>
<comment type="caution">
    <text evidence="2">The sequence shown here is derived from an EMBL/GenBank/DDBJ whole genome shotgun (WGS) entry which is preliminary data.</text>
</comment>
<keyword evidence="1" id="KW-0812">Transmembrane</keyword>
<keyword evidence="1" id="KW-1133">Transmembrane helix</keyword>
<dbReference type="Proteomes" id="UP000593567">
    <property type="component" value="Unassembled WGS sequence"/>
</dbReference>
<protein>
    <submittedName>
        <fullName evidence="2">Uncharacterized protein</fullName>
    </submittedName>
</protein>
<feature type="transmembrane region" description="Helical" evidence="1">
    <location>
        <begin position="6"/>
        <end position="23"/>
    </location>
</feature>
<dbReference type="EMBL" id="VXIV02002340">
    <property type="protein sequence ID" value="KAF6026142.1"/>
    <property type="molecule type" value="Genomic_DNA"/>
</dbReference>
<evidence type="ECO:0000256" key="1">
    <source>
        <dbReference type="SAM" id="Phobius"/>
    </source>
</evidence>
<keyword evidence="3" id="KW-1185">Reference proteome</keyword>
<dbReference type="SUPFAM" id="SSF49785">
    <property type="entry name" value="Galactose-binding domain-like"/>
    <property type="match status" value="1"/>
</dbReference>
<name>A0A7J7JIJ4_BUGNE</name>
<organism evidence="2 3">
    <name type="scientific">Bugula neritina</name>
    <name type="common">Brown bryozoan</name>
    <name type="synonym">Sertularia neritina</name>
    <dbReference type="NCBI Taxonomy" id="10212"/>
    <lineage>
        <taxon>Eukaryota</taxon>
        <taxon>Metazoa</taxon>
        <taxon>Spiralia</taxon>
        <taxon>Lophotrochozoa</taxon>
        <taxon>Bryozoa</taxon>
        <taxon>Gymnolaemata</taxon>
        <taxon>Cheilostomatida</taxon>
        <taxon>Flustrina</taxon>
        <taxon>Buguloidea</taxon>
        <taxon>Bugulidae</taxon>
        <taxon>Bugula</taxon>
    </lineage>
</organism>